<sequence>MAPNGRRLQDRIIDLILARGLAPGAPMPAEPRLVDELGASRNSVREALRALHTLGIIEIRHGHGTFVGQAPLTAFTPGLLYSTRQSVRSGASALRDMLEIRRTLEASLIEQVVERADEDFLAELDAAASAIDAGELSAADQHFHEVLYRRVPNRLAVELIELFWTVYHQVESDLEPPGDDPGEIGRAHRVIADAVRAGDAVRAREALVRHFGDIEQRVARLDARA</sequence>
<dbReference type="Pfam" id="PF07729">
    <property type="entry name" value="FCD"/>
    <property type="match status" value="1"/>
</dbReference>
<keyword evidence="3" id="KW-0804">Transcription</keyword>
<comment type="caution">
    <text evidence="5">The sequence shown here is derived from an EMBL/GenBank/DDBJ whole genome shotgun (WGS) entry which is preliminary data.</text>
</comment>
<keyword evidence="1" id="KW-0805">Transcription regulation</keyword>
<dbReference type="EMBL" id="PVZC01000006">
    <property type="protein sequence ID" value="PRX96994.1"/>
    <property type="molecule type" value="Genomic_DNA"/>
</dbReference>
<dbReference type="InterPro" id="IPR036388">
    <property type="entry name" value="WH-like_DNA-bd_sf"/>
</dbReference>
<dbReference type="InterPro" id="IPR011711">
    <property type="entry name" value="GntR_C"/>
</dbReference>
<dbReference type="CDD" id="cd07377">
    <property type="entry name" value="WHTH_GntR"/>
    <property type="match status" value="1"/>
</dbReference>
<dbReference type="RefSeq" id="WP_106248596.1">
    <property type="nucleotide sequence ID" value="NZ_PVZC01000006.1"/>
</dbReference>
<dbReference type="Gene3D" id="1.20.120.530">
    <property type="entry name" value="GntR ligand-binding domain-like"/>
    <property type="match status" value="1"/>
</dbReference>
<dbReference type="SMART" id="SM00895">
    <property type="entry name" value="FCD"/>
    <property type="match status" value="1"/>
</dbReference>
<dbReference type="GO" id="GO:0003700">
    <property type="term" value="F:DNA-binding transcription factor activity"/>
    <property type="evidence" value="ECO:0007669"/>
    <property type="project" value="InterPro"/>
</dbReference>
<feature type="domain" description="HTH gntR-type" evidence="4">
    <location>
        <begin position="2"/>
        <end position="70"/>
    </location>
</feature>
<dbReference type="PANTHER" id="PTHR43537">
    <property type="entry name" value="TRANSCRIPTIONAL REGULATOR, GNTR FAMILY"/>
    <property type="match status" value="1"/>
</dbReference>
<evidence type="ECO:0000256" key="1">
    <source>
        <dbReference type="ARBA" id="ARBA00023015"/>
    </source>
</evidence>
<dbReference type="SUPFAM" id="SSF48008">
    <property type="entry name" value="GntR ligand-binding domain-like"/>
    <property type="match status" value="1"/>
</dbReference>
<reference evidence="5 6" key="1">
    <citation type="submission" date="2018-03" db="EMBL/GenBank/DDBJ databases">
        <title>Genomic Encyclopedia of Archaeal and Bacterial Type Strains, Phase II (KMG-II): from individual species to whole genera.</title>
        <authorList>
            <person name="Goeker M."/>
        </authorList>
    </citation>
    <scope>NUCLEOTIDE SEQUENCE [LARGE SCALE GENOMIC DNA]</scope>
    <source>
        <strain evidence="5 6">DSM 45601</strain>
    </source>
</reference>
<dbReference type="PRINTS" id="PR00035">
    <property type="entry name" value="HTHGNTR"/>
</dbReference>
<evidence type="ECO:0000256" key="3">
    <source>
        <dbReference type="ARBA" id="ARBA00023163"/>
    </source>
</evidence>
<dbReference type="InterPro" id="IPR036390">
    <property type="entry name" value="WH_DNA-bd_sf"/>
</dbReference>
<accession>A0A2T0PZN5</accession>
<keyword evidence="2" id="KW-0238">DNA-binding</keyword>
<proteinExistence type="predicted"/>
<organism evidence="5 6">
    <name type="scientific">Allonocardiopsis opalescens</name>
    <dbReference type="NCBI Taxonomy" id="1144618"/>
    <lineage>
        <taxon>Bacteria</taxon>
        <taxon>Bacillati</taxon>
        <taxon>Actinomycetota</taxon>
        <taxon>Actinomycetes</taxon>
        <taxon>Streptosporangiales</taxon>
        <taxon>Allonocardiopsis</taxon>
    </lineage>
</organism>
<dbReference type="PANTHER" id="PTHR43537:SF5">
    <property type="entry name" value="UXU OPERON TRANSCRIPTIONAL REGULATOR"/>
    <property type="match status" value="1"/>
</dbReference>
<evidence type="ECO:0000256" key="2">
    <source>
        <dbReference type="ARBA" id="ARBA00023125"/>
    </source>
</evidence>
<dbReference type="Pfam" id="PF00392">
    <property type="entry name" value="GntR"/>
    <property type="match status" value="1"/>
</dbReference>
<evidence type="ECO:0000259" key="4">
    <source>
        <dbReference type="PROSITE" id="PS50949"/>
    </source>
</evidence>
<evidence type="ECO:0000313" key="5">
    <source>
        <dbReference type="EMBL" id="PRX96994.1"/>
    </source>
</evidence>
<dbReference type="Gene3D" id="1.10.10.10">
    <property type="entry name" value="Winged helix-like DNA-binding domain superfamily/Winged helix DNA-binding domain"/>
    <property type="match status" value="1"/>
</dbReference>
<dbReference type="SMART" id="SM00345">
    <property type="entry name" value="HTH_GNTR"/>
    <property type="match status" value="1"/>
</dbReference>
<dbReference type="GO" id="GO:0003677">
    <property type="term" value="F:DNA binding"/>
    <property type="evidence" value="ECO:0007669"/>
    <property type="project" value="UniProtKB-KW"/>
</dbReference>
<gene>
    <name evidence="5" type="ORF">CLV72_10629</name>
</gene>
<dbReference type="InterPro" id="IPR000524">
    <property type="entry name" value="Tscrpt_reg_HTH_GntR"/>
</dbReference>
<dbReference type="Proteomes" id="UP000237846">
    <property type="component" value="Unassembled WGS sequence"/>
</dbReference>
<name>A0A2T0PZN5_9ACTN</name>
<dbReference type="PROSITE" id="PS50949">
    <property type="entry name" value="HTH_GNTR"/>
    <property type="match status" value="1"/>
</dbReference>
<keyword evidence="6" id="KW-1185">Reference proteome</keyword>
<dbReference type="AlphaFoldDB" id="A0A2T0PZN5"/>
<evidence type="ECO:0000313" key="6">
    <source>
        <dbReference type="Proteomes" id="UP000237846"/>
    </source>
</evidence>
<dbReference type="OrthoDB" id="7989071at2"/>
<dbReference type="InterPro" id="IPR008920">
    <property type="entry name" value="TF_FadR/GntR_C"/>
</dbReference>
<dbReference type="SUPFAM" id="SSF46785">
    <property type="entry name" value="Winged helix' DNA-binding domain"/>
    <property type="match status" value="1"/>
</dbReference>
<protein>
    <submittedName>
        <fullName evidence="5">GntR family transcriptional regulator</fullName>
    </submittedName>
</protein>